<keyword evidence="2 8" id="KW-0813">Transport</keyword>
<dbReference type="InterPro" id="IPR035906">
    <property type="entry name" value="MetI-like_sf"/>
</dbReference>
<dbReference type="Pfam" id="PF00528">
    <property type="entry name" value="BPD_transp_1"/>
    <property type="match status" value="1"/>
</dbReference>
<keyword evidence="3" id="KW-1003">Cell membrane</keyword>
<accession>A0A2K9ZCL3</accession>
<dbReference type="EMBL" id="CP025013">
    <property type="protein sequence ID" value="AUW45940.1"/>
    <property type="molecule type" value="Genomic_DNA"/>
</dbReference>
<feature type="transmembrane region" description="Helical" evidence="8">
    <location>
        <begin position="137"/>
        <end position="157"/>
    </location>
</feature>
<evidence type="ECO:0000313" key="11">
    <source>
        <dbReference type="Proteomes" id="UP000238523"/>
    </source>
</evidence>
<evidence type="ECO:0000256" key="1">
    <source>
        <dbReference type="ARBA" id="ARBA00004429"/>
    </source>
</evidence>
<keyword evidence="10" id="KW-0614">Plasmid</keyword>
<dbReference type="CDD" id="cd06261">
    <property type="entry name" value="TM_PBP2"/>
    <property type="match status" value="1"/>
</dbReference>
<feature type="transmembrane region" description="Helical" evidence="8">
    <location>
        <begin position="234"/>
        <end position="257"/>
    </location>
</feature>
<reference evidence="10 11" key="1">
    <citation type="submission" date="2017-11" db="EMBL/GenBank/DDBJ databases">
        <title>Complete genome of Rhizobium leguminosarum Norway, an ineffective micro-symbiont.</title>
        <authorList>
            <person name="Hoffrichter A."/>
            <person name="Liang J."/>
            <person name="Brachmann A."/>
            <person name="Marin M."/>
        </authorList>
    </citation>
    <scope>NUCLEOTIDE SEQUENCE [LARGE SCALE GENOMIC DNA]</scope>
    <source>
        <strain evidence="10 11">Norway</strain>
        <plasmid evidence="11">prln1</plasmid>
    </source>
</reference>
<keyword evidence="6 8" id="KW-1133">Transmembrane helix</keyword>
<evidence type="ECO:0000259" key="9">
    <source>
        <dbReference type="PROSITE" id="PS50928"/>
    </source>
</evidence>
<evidence type="ECO:0000256" key="2">
    <source>
        <dbReference type="ARBA" id="ARBA00022448"/>
    </source>
</evidence>
<evidence type="ECO:0000256" key="4">
    <source>
        <dbReference type="ARBA" id="ARBA00022519"/>
    </source>
</evidence>
<protein>
    <submittedName>
        <fullName evidence="10">ABC-type spermidine/putrescine transport system, permease component II</fullName>
    </submittedName>
</protein>
<dbReference type="PROSITE" id="PS50928">
    <property type="entry name" value="ABC_TM1"/>
    <property type="match status" value="1"/>
</dbReference>
<evidence type="ECO:0000256" key="8">
    <source>
        <dbReference type="RuleBase" id="RU363032"/>
    </source>
</evidence>
<feature type="transmembrane region" description="Helical" evidence="8">
    <location>
        <begin position="101"/>
        <end position="125"/>
    </location>
</feature>
<dbReference type="GO" id="GO:0005886">
    <property type="term" value="C:plasma membrane"/>
    <property type="evidence" value="ECO:0007669"/>
    <property type="project" value="UniProtKB-SubCell"/>
</dbReference>
<dbReference type="PANTHER" id="PTHR43357:SF4">
    <property type="entry name" value="INNER MEMBRANE ABC TRANSPORTER PERMEASE PROTEIN YDCV"/>
    <property type="match status" value="1"/>
</dbReference>
<dbReference type="AlphaFoldDB" id="A0A2K9ZCL3"/>
<gene>
    <name evidence="10" type="ORF">CUJ84_pRLN1000479</name>
</gene>
<dbReference type="InterPro" id="IPR000515">
    <property type="entry name" value="MetI-like"/>
</dbReference>
<dbReference type="RefSeq" id="WP_105008668.1">
    <property type="nucleotide sequence ID" value="NZ_CP025013.1"/>
</dbReference>
<evidence type="ECO:0000313" key="10">
    <source>
        <dbReference type="EMBL" id="AUW45940.1"/>
    </source>
</evidence>
<feature type="transmembrane region" description="Helical" evidence="8">
    <location>
        <begin position="15"/>
        <end position="35"/>
    </location>
</feature>
<dbReference type="Proteomes" id="UP000238523">
    <property type="component" value="Plasmid pRLN1"/>
</dbReference>
<organism evidence="10 11">
    <name type="scientific">Rhizobium leguminosarum</name>
    <dbReference type="NCBI Taxonomy" id="384"/>
    <lineage>
        <taxon>Bacteria</taxon>
        <taxon>Pseudomonadati</taxon>
        <taxon>Pseudomonadota</taxon>
        <taxon>Alphaproteobacteria</taxon>
        <taxon>Hyphomicrobiales</taxon>
        <taxon>Rhizobiaceae</taxon>
        <taxon>Rhizobium/Agrobacterium group</taxon>
        <taxon>Rhizobium</taxon>
    </lineage>
</organism>
<dbReference type="GO" id="GO:0055085">
    <property type="term" value="P:transmembrane transport"/>
    <property type="evidence" value="ECO:0007669"/>
    <property type="project" value="InterPro"/>
</dbReference>
<dbReference type="PANTHER" id="PTHR43357">
    <property type="entry name" value="INNER MEMBRANE ABC TRANSPORTER PERMEASE PROTEIN YDCV"/>
    <property type="match status" value="1"/>
</dbReference>
<evidence type="ECO:0000256" key="7">
    <source>
        <dbReference type="ARBA" id="ARBA00023136"/>
    </source>
</evidence>
<keyword evidence="4" id="KW-0997">Cell inner membrane</keyword>
<feature type="transmembrane region" description="Helical" evidence="8">
    <location>
        <begin position="70"/>
        <end position="89"/>
    </location>
</feature>
<keyword evidence="5 8" id="KW-0812">Transmembrane</keyword>
<name>A0A2K9ZCL3_RHILE</name>
<comment type="subcellular location">
    <subcellularLocation>
        <location evidence="1">Cell inner membrane</location>
        <topology evidence="1">Multi-pass membrane protein</topology>
    </subcellularLocation>
    <subcellularLocation>
        <location evidence="8">Cell membrane</location>
        <topology evidence="8">Multi-pass membrane protein</topology>
    </subcellularLocation>
</comment>
<proteinExistence type="inferred from homology"/>
<keyword evidence="7 8" id="KW-0472">Membrane</keyword>
<evidence type="ECO:0000256" key="6">
    <source>
        <dbReference type="ARBA" id="ARBA00022989"/>
    </source>
</evidence>
<feature type="domain" description="ABC transmembrane type-1" evidence="9">
    <location>
        <begin position="66"/>
        <end position="254"/>
    </location>
</feature>
<feature type="transmembrane region" description="Helical" evidence="8">
    <location>
        <begin position="191"/>
        <end position="214"/>
    </location>
</feature>
<comment type="similarity">
    <text evidence="8">Belongs to the binding-protein-dependent transport system permease family.</text>
</comment>
<dbReference type="Gene3D" id="1.10.3720.10">
    <property type="entry name" value="MetI-like"/>
    <property type="match status" value="1"/>
</dbReference>
<geneLocation type="plasmid" evidence="11">
    <name>prln1</name>
</geneLocation>
<evidence type="ECO:0000256" key="3">
    <source>
        <dbReference type="ARBA" id="ARBA00022475"/>
    </source>
</evidence>
<evidence type="ECO:0000256" key="5">
    <source>
        <dbReference type="ARBA" id="ARBA00022692"/>
    </source>
</evidence>
<dbReference type="SUPFAM" id="SSF161098">
    <property type="entry name" value="MetI-like"/>
    <property type="match status" value="1"/>
</dbReference>
<sequence length="269" mass="29030">MTDSTYWWKLAGRTFGFIVLLFLIAPIIAIIPLSFNTSSILAYPLEGFSFKWYAKFFADPRWWIAIKNSLIVGTATVCIATPLGTLAALGLSISSFRGKSFLIASFMSPMIVPTVITAVGIYFLFSRLGLANSLTGLVLAHTALAVPLVVITVSASLSQLDRVLLRASASLGAGGLTTFRRVTMPLIMPGIVSGAIFAFTTSFDEVVVAILLTGPEQRTLPRELLSGTRENLDPTVMAVATLLITLSVILLLVFTALQQRGNRLIDKDK</sequence>